<sequence>MTIPCAFLDEFVSKIGVVTENNRQMKEWRHAVLYITVGDVSVCAVDRQRRQALTIIFRGEK</sequence>
<gene>
    <name evidence="1" type="ORF">DWG24_10985</name>
    <name evidence="2" type="ORF">FGI21_03875</name>
</gene>
<accession>A0AAE6YZ16</accession>
<name>A0AAE6YZ16_9GAMM</name>
<dbReference type="EMBL" id="CP040817">
    <property type="protein sequence ID" value="QYM91069.1"/>
    <property type="molecule type" value="Genomic_DNA"/>
</dbReference>
<dbReference type="EMBL" id="CP033622">
    <property type="protein sequence ID" value="QIZ51251.1"/>
    <property type="molecule type" value="Genomic_DNA"/>
</dbReference>
<evidence type="ECO:0000313" key="4">
    <source>
        <dbReference type="Proteomes" id="UP000824976"/>
    </source>
</evidence>
<organism evidence="1 3">
    <name type="scientific">Dickeya zeae</name>
    <dbReference type="NCBI Taxonomy" id="204042"/>
    <lineage>
        <taxon>Bacteria</taxon>
        <taxon>Pseudomonadati</taxon>
        <taxon>Pseudomonadota</taxon>
        <taxon>Gammaproteobacteria</taxon>
        <taxon>Enterobacterales</taxon>
        <taxon>Pectobacteriaceae</taxon>
        <taxon>Dickeya</taxon>
    </lineage>
</organism>
<reference evidence="1 3" key="1">
    <citation type="submission" date="2018-11" db="EMBL/GenBank/DDBJ databases">
        <title>Complete genome sequence of Dickeya zeae strain CE1 infecting Canna edulis Ker-Gawl. in China.</title>
        <authorList>
            <person name="Zhang J."/>
            <person name="Lin B."/>
            <person name="Shen H."/>
            <person name="Jiang S."/>
            <person name="Pu X."/>
            <person name="Sun D."/>
        </authorList>
    </citation>
    <scope>NUCLEOTIDE SEQUENCE [LARGE SCALE GENOMIC DNA]</scope>
    <source>
        <strain evidence="1 3">CE1</strain>
    </source>
</reference>
<proteinExistence type="predicted"/>
<dbReference type="Proteomes" id="UP000824976">
    <property type="component" value="Chromosome"/>
</dbReference>
<evidence type="ECO:0000313" key="1">
    <source>
        <dbReference type="EMBL" id="QIZ51251.1"/>
    </source>
</evidence>
<dbReference type="Proteomes" id="UP000500801">
    <property type="component" value="Chromosome"/>
</dbReference>
<keyword evidence="4" id="KW-1185">Reference proteome</keyword>
<evidence type="ECO:0000313" key="2">
    <source>
        <dbReference type="EMBL" id="QYM91069.1"/>
    </source>
</evidence>
<reference evidence="2 4" key="2">
    <citation type="submission" date="2019-06" db="EMBL/GenBank/DDBJ databases">
        <title>Complete genome of Dickeya zeae PL65.</title>
        <authorList>
            <person name="Boluk G."/>
            <person name="Arif M."/>
        </authorList>
    </citation>
    <scope>NUCLEOTIDE SEQUENCE [LARGE SCALE GENOMIC DNA]</scope>
    <source>
        <strain evidence="2 4">PL65</strain>
    </source>
</reference>
<protein>
    <submittedName>
        <fullName evidence="1">Uncharacterized protein</fullName>
    </submittedName>
</protein>
<evidence type="ECO:0000313" key="3">
    <source>
        <dbReference type="Proteomes" id="UP000500801"/>
    </source>
</evidence>
<dbReference type="AlphaFoldDB" id="A0AAE6YZ16"/>